<dbReference type="AlphaFoldDB" id="A0A432WHG7"/>
<dbReference type="InterPro" id="IPR010016">
    <property type="entry name" value="PxpB"/>
</dbReference>
<evidence type="ECO:0000256" key="1">
    <source>
        <dbReference type="ARBA" id="ARBA00022741"/>
    </source>
</evidence>
<evidence type="ECO:0000259" key="4">
    <source>
        <dbReference type="SMART" id="SM00796"/>
    </source>
</evidence>
<dbReference type="Pfam" id="PF02682">
    <property type="entry name" value="CT_C_D"/>
    <property type="match status" value="1"/>
</dbReference>
<dbReference type="PANTHER" id="PTHR34698:SF2">
    <property type="entry name" value="5-OXOPROLINASE SUBUNIT B"/>
    <property type="match status" value="1"/>
</dbReference>
<dbReference type="Gene3D" id="2.40.100.10">
    <property type="entry name" value="Cyclophilin-like"/>
    <property type="match status" value="1"/>
</dbReference>
<evidence type="ECO:0000313" key="5">
    <source>
        <dbReference type="EMBL" id="RUO33266.1"/>
    </source>
</evidence>
<dbReference type="InterPro" id="IPR029000">
    <property type="entry name" value="Cyclophilin-like_dom_sf"/>
</dbReference>
<name>A0A432WHG7_9GAMM</name>
<gene>
    <name evidence="5" type="ORF">CWE14_08575</name>
</gene>
<organism evidence="5 6">
    <name type="scientific">Aliidiomarina soli</name>
    <dbReference type="NCBI Taxonomy" id="1928574"/>
    <lineage>
        <taxon>Bacteria</taxon>
        <taxon>Pseudomonadati</taxon>
        <taxon>Pseudomonadota</taxon>
        <taxon>Gammaproteobacteria</taxon>
        <taxon>Alteromonadales</taxon>
        <taxon>Idiomarinaceae</taxon>
        <taxon>Aliidiomarina</taxon>
    </lineage>
</organism>
<accession>A0A432WHG7</accession>
<dbReference type="NCBIfam" id="TIGR00370">
    <property type="entry name" value="5-oxoprolinase subunit PxpB"/>
    <property type="match status" value="1"/>
</dbReference>
<keyword evidence="1" id="KW-0547">Nucleotide-binding</keyword>
<evidence type="ECO:0000256" key="2">
    <source>
        <dbReference type="ARBA" id="ARBA00022801"/>
    </source>
</evidence>
<comment type="caution">
    <text evidence="5">The sequence shown here is derived from an EMBL/GenBank/DDBJ whole genome shotgun (WGS) entry which is preliminary data.</text>
</comment>
<dbReference type="SUPFAM" id="SSF50891">
    <property type="entry name" value="Cyclophilin-like"/>
    <property type="match status" value="1"/>
</dbReference>
<dbReference type="PANTHER" id="PTHR34698">
    <property type="entry name" value="5-OXOPROLINASE SUBUNIT B"/>
    <property type="match status" value="1"/>
</dbReference>
<feature type="domain" description="Carboxyltransferase" evidence="4">
    <location>
        <begin position="13"/>
        <end position="215"/>
    </location>
</feature>
<keyword evidence="2 5" id="KW-0378">Hydrolase</keyword>
<evidence type="ECO:0000256" key="3">
    <source>
        <dbReference type="ARBA" id="ARBA00022840"/>
    </source>
</evidence>
<dbReference type="SUPFAM" id="SSF160467">
    <property type="entry name" value="PH0987 N-terminal domain-like"/>
    <property type="match status" value="1"/>
</dbReference>
<reference evidence="5 6" key="1">
    <citation type="journal article" date="2011" name="Front. Microbiol.">
        <title>Genomic signatures of strain selection and enhancement in Bacillus atrophaeus var. globigii, a historical biowarfare simulant.</title>
        <authorList>
            <person name="Gibbons H.S."/>
            <person name="Broomall S.M."/>
            <person name="McNew L.A."/>
            <person name="Daligault H."/>
            <person name="Chapman C."/>
            <person name="Bruce D."/>
            <person name="Karavis M."/>
            <person name="Krepps M."/>
            <person name="McGregor P.A."/>
            <person name="Hong C."/>
            <person name="Park K.H."/>
            <person name="Akmal A."/>
            <person name="Feldman A."/>
            <person name="Lin J.S."/>
            <person name="Chang W.E."/>
            <person name="Higgs B.W."/>
            <person name="Demirev P."/>
            <person name="Lindquist J."/>
            <person name="Liem A."/>
            <person name="Fochler E."/>
            <person name="Read T.D."/>
            <person name="Tapia R."/>
            <person name="Johnson S."/>
            <person name="Bishop-Lilly K.A."/>
            <person name="Detter C."/>
            <person name="Han C."/>
            <person name="Sozhamannan S."/>
            <person name="Rosenzweig C.N."/>
            <person name="Skowronski E.W."/>
        </authorList>
    </citation>
    <scope>NUCLEOTIDE SEQUENCE [LARGE SCALE GENOMIC DNA]</scope>
    <source>
        <strain evidence="5 6">Y4G10-17</strain>
    </source>
</reference>
<proteinExistence type="predicted"/>
<dbReference type="Gene3D" id="3.30.1360.40">
    <property type="match status" value="1"/>
</dbReference>
<protein>
    <submittedName>
        <fullName evidence="5">Allophanate hydrolase</fullName>
    </submittedName>
</protein>
<evidence type="ECO:0000313" key="6">
    <source>
        <dbReference type="Proteomes" id="UP000287823"/>
    </source>
</evidence>
<keyword evidence="6" id="KW-1185">Reference proteome</keyword>
<keyword evidence="3" id="KW-0067">ATP-binding</keyword>
<dbReference type="InterPro" id="IPR003833">
    <property type="entry name" value="CT_C_D"/>
</dbReference>
<dbReference type="GO" id="GO:0016787">
    <property type="term" value="F:hydrolase activity"/>
    <property type="evidence" value="ECO:0007669"/>
    <property type="project" value="UniProtKB-KW"/>
</dbReference>
<sequence>MKDNRMSFKRPDATFELAGVNAILVRFGNQLNSALPAYLSALRDHLLTRHPSIISQVVPAYTTILVEYDPRQCRMYDLQLLLERELQMVAFENTTQYGKLVELPVVYGGEHGPDLTAVADACGLSEQAVIELHSGQDYQVYAQGFAPGFSYLAELPQQLRLPRLSTPRQKVAAGSVAIAEQQTAVYPYDSPGGWHILGYTPVTWFDPQASPMTPVEVGDRVRFKAVTVQQLDAWVKEQAR</sequence>
<dbReference type="Proteomes" id="UP000287823">
    <property type="component" value="Unassembled WGS sequence"/>
</dbReference>
<dbReference type="SMART" id="SM00796">
    <property type="entry name" value="AHS1"/>
    <property type="match status" value="1"/>
</dbReference>
<dbReference type="EMBL" id="PIPO01000003">
    <property type="protein sequence ID" value="RUO33266.1"/>
    <property type="molecule type" value="Genomic_DNA"/>
</dbReference>
<dbReference type="GO" id="GO:0005524">
    <property type="term" value="F:ATP binding"/>
    <property type="evidence" value="ECO:0007669"/>
    <property type="project" value="UniProtKB-KW"/>
</dbReference>